<dbReference type="InterPro" id="IPR004573">
    <property type="entry name" value="rRNA_ssu_MeTfrase_B"/>
</dbReference>
<evidence type="ECO:0000256" key="12">
    <source>
        <dbReference type="ARBA" id="ARBA00031088"/>
    </source>
</evidence>
<dbReference type="PANTHER" id="PTHR22807:SF53">
    <property type="entry name" value="RIBOSOMAL RNA SMALL SUBUNIT METHYLTRANSFERASE B-RELATED"/>
    <property type="match status" value="1"/>
</dbReference>
<comment type="similarity">
    <text evidence="3 14">Belongs to the class I-like SAM-binding methyltransferase superfamily. RsmB/NOP family.</text>
</comment>
<dbReference type="GO" id="GO:0005737">
    <property type="term" value="C:cytoplasm"/>
    <property type="evidence" value="ECO:0007669"/>
    <property type="project" value="UniProtKB-SubCell"/>
</dbReference>
<evidence type="ECO:0000256" key="3">
    <source>
        <dbReference type="ARBA" id="ARBA00007494"/>
    </source>
</evidence>
<keyword evidence="9 14" id="KW-0949">S-adenosyl-L-methionine</keyword>
<evidence type="ECO:0000256" key="13">
    <source>
        <dbReference type="ARBA" id="ARBA00047283"/>
    </source>
</evidence>
<dbReference type="PROSITE" id="PS01153">
    <property type="entry name" value="NOL1_NOP2_SUN"/>
    <property type="match status" value="1"/>
</dbReference>
<dbReference type="SUPFAM" id="SSF48013">
    <property type="entry name" value="NusB-like"/>
    <property type="match status" value="1"/>
</dbReference>
<dbReference type="FunFam" id="1.10.940.10:FF:000006">
    <property type="entry name" value="16S rRNA (Cytosine(967)-C(5))-methyltransferase RsmB"/>
    <property type="match status" value="1"/>
</dbReference>
<comment type="subcellular location">
    <subcellularLocation>
        <location evidence="2">Cytoplasm</location>
    </subcellularLocation>
</comment>
<dbReference type="NCBIfam" id="TIGR00563">
    <property type="entry name" value="rsmB"/>
    <property type="match status" value="1"/>
</dbReference>
<comment type="function">
    <text evidence="1">Specifically methylates the cytosine at position 967 (m5C967) of 16S rRNA.</text>
</comment>
<evidence type="ECO:0000256" key="4">
    <source>
        <dbReference type="ARBA" id="ARBA00012140"/>
    </source>
</evidence>
<keyword evidence="7 14" id="KW-0489">Methyltransferase</keyword>
<keyword evidence="5" id="KW-0963">Cytoplasm</keyword>
<keyword evidence="6" id="KW-0698">rRNA processing</keyword>
<dbReference type="InterPro" id="IPR054728">
    <property type="entry name" value="RsmB-like_ferredoxin"/>
</dbReference>
<dbReference type="GO" id="GO:0003723">
    <property type="term" value="F:RNA binding"/>
    <property type="evidence" value="ECO:0007669"/>
    <property type="project" value="UniProtKB-UniRule"/>
</dbReference>
<evidence type="ECO:0000256" key="11">
    <source>
        <dbReference type="ARBA" id="ARBA00030399"/>
    </source>
</evidence>
<comment type="caution">
    <text evidence="16">The sequence shown here is derived from an EMBL/GenBank/DDBJ whole genome shotgun (WGS) entry which is preliminary data.</text>
</comment>
<dbReference type="Pfam" id="PF01189">
    <property type="entry name" value="Methyltr_RsmB-F"/>
    <property type="match status" value="1"/>
</dbReference>
<evidence type="ECO:0000256" key="9">
    <source>
        <dbReference type="ARBA" id="ARBA00022691"/>
    </source>
</evidence>
<dbReference type="EMBL" id="JACXAH010000003">
    <property type="protein sequence ID" value="MBD1371376.1"/>
    <property type="molecule type" value="Genomic_DNA"/>
</dbReference>
<comment type="catalytic activity">
    <reaction evidence="13">
        <text>cytidine(967) in 16S rRNA + S-adenosyl-L-methionine = 5-methylcytidine(967) in 16S rRNA + S-adenosyl-L-homocysteine + H(+)</text>
        <dbReference type="Rhea" id="RHEA:42748"/>
        <dbReference type="Rhea" id="RHEA-COMP:10219"/>
        <dbReference type="Rhea" id="RHEA-COMP:10220"/>
        <dbReference type="ChEBI" id="CHEBI:15378"/>
        <dbReference type="ChEBI" id="CHEBI:57856"/>
        <dbReference type="ChEBI" id="CHEBI:59789"/>
        <dbReference type="ChEBI" id="CHEBI:74483"/>
        <dbReference type="ChEBI" id="CHEBI:82748"/>
        <dbReference type="EC" id="2.1.1.176"/>
    </reaction>
</comment>
<dbReference type="CDD" id="cd02440">
    <property type="entry name" value="AdoMet_MTases"/>
    <property type="match status" value="1"/>
</dbReference>
<dbReference type="AlphaFoldDB" id="A0A926N7E0"/>
<dbReference type="Gene3D" id="3.40.50.150">
    <property type="entry name" value="Vaccinia Virus protein VP39"/>
    <property type="match status" value="1"/>
</dbReference>
<feature type="active site" description="Nucleophile" evidence="14">
    <location>
        <position position="387"/>
    </location>
</feature>
<evidence type="ECO:0000256" key="1">
    <source>
        <dbReference type="ARBA" id="ARBA00002724"/>
    </source>
</evidence>
<feature type="binding site" evidence="14">
    <location>
        <position position="288"/>
    </location>
    <ligand>
        <name>S-adenosyl-L-methionine</name>
        <dbReference type="ChEBI" id="CHEBI:59789"/>
    </ligand>
</feature>
<evidence type="ECO:0000313" key="16">
    <source>
        <dbReference type="EMBL" id="MBD1371376.1"/>
    </source>
</evidence>
<feature type="binding site" evidence="14">
    <location>
        <begin position="264"/>
        <end position="270"/>
    </location>
    <ligand>
        <name>S-adenosyl-L-methionine</name>
        <dbReference type="ChEBI" id="CHEBI:59789"/>
    </ligand>
</feature>
<dbReference type="Gene3D" id="1.10.940.10">
    <property type="entry name" value="NusB-like"/>
    <property type="match status" value="1"/>
</dbReference>
<evidence type="ECO:0000256" key="5">
    <source>
        <dbReference type="ARBA" id="ARBA00022490"/>
    </source>
</evidence>
<dbReference type="FunFam" id="3.40.50.150:FF:000257">
    <property type="entry name" value="16S rRNA methyltransferase"/>
    <property type="match status" value="1"/>
</dbReference>
<dbReference type="InterPro" id="IPR049560">
    <property type="entry name" value="MeTrfase_RsmB-F_NOP2_cat"/>
</dbReference>
<dbReference type="Pfam" id="PF22458">
    <property type="entry name" value="RsmF-B_ferredox"/>
    <property type="match status" value="1"/>
</dbReference>
<dbReference type="InterPro" id="IPR023267">
    <property type="entry name" value="RCMT"/>
</dbReference>
<dbReference type="Proteomes" id="UP000661691">
    <property type="component" value="Unassembled WGS sequence"/>
</dbReference>
<gene>
    <name evidence="16" type="primary">rsmB</name>
    <name evidence="16" type="ORF">IC620_03285</name>
</gene>
<dbReference type="InterPro" id="IPR001678">
    <property type="entry name" value="MeTrfase_RsmB-F_NOP2_dom"/>
</dbReference>
<evidence type="ECO:0000256" key="14">
    <source>
        <dbReference type="PROSITE-ProRule" id="PRU01023"/>
    </source>
</evidence>
<dbReference type="Pfam" id="PF01029">
    <property type="entry name" value="NusB"/>
    <property type="match status" value="1"/>
</dbReference>
<evidence type="ECO:0000256" key="2">
    <source>
        <dbReference type="ARBA" id="ARBA00004496"/>
    </source>
</evidence>
<accession>A0A926N7E0</accession>
<evidence type="ECO:0000256" key="8">
    <source>
        <dbReference type="ARBA" id="ARBA00022679"/>
    </source>
</evidence>
<dbReference type="PRINTS" id="PR02008">
    <property type="entry name" value="RCMTFAMILY"/>
</dbReference>
<evidence type="ECO:0000256" key="10">
    <source>
        <dbReference type="ARBA" id="ARBA00022884"/>
    </source>
</evidence>
<keyword evidence="8 14" id="KW-0808">Transferase</keyword>
<dbReference type="EC" id="2.1.1.176" evidence="4"/>
<keyword evidence="10 14" id="KW-0694">RNA-binding</keyword>
<keyword evidence="17" id="KW-1185">Reference proteome</keyword>
<dbReference type="InterPro" id="IPR018314">
    <property type="entry name" value="RsmB/NOL1/NOP2-like_CS"/>
</dbReference>
<dbReference type="GO" id="GO:0006355">
    <property type="term" value="P:regulation of DNA-templated transcription"/>
    <property type="evidence" value="ECO:0007669"/>
    <property type="project" value="InterPro"/>
</dbReference>
<dbReference type="InterPro" id="IPR035926">
    <property type="entry name" value="NusB-like_sf"/>
</dbReference>
<protein>
    <recommendedName>
        <fullName evidence="4">16S rRNA (cytosine(967)-C(5))-methyltransferase</fullName>
        <ecNumber evidence="4">2.1.1.176</ecNumber>
    </recommendedName>
    <alternativeName>
        <fullName evidence="11">16S rRNA m5C967 methyltransferase</fullName>
    </alternativeName>
    <alternativeName>
        <fullName evidence="12">rRNA (cytosine-C(5)-)-methyltransferase RsmB</fullName>
    </alternativeName>
</protein>
<dbReference type="PROSITE" id="PS51686">
    <property type="entry name" value="SAM_MT_RSMB_NOP"/>
    <property type="match status" value="1"/>
</dbReference>
<dbReference type="SUPFAM" id="SSF53335">
    <property type="entry name" value="S-adenosyl-L-methionine-dependent methyltransferases"/>
    <property type="match status" value="1"/>
</dbReference>
<proteinExistence type="inferred from homology"/>
<dbReference type="NCBIfam" id="NF011494">
    <property type="entry name" value="PRK14902.1"/>
    <property type="match status" value="1"/>
</dbReference>
<organism evidence="16 17">
    <name type="scientific">Polycladospora coralii</name>
    <dbReference type="NCBI Taxonomy" id="2771432"/>
    <lineage>
        <taxon>Bacteria</taxon>
        <taxon>Bacillati</taxon>
        <taxon>Bacillota</taxon>
        <taxon>Bacilli</taxon>
        <taxon>Bacillales</taxon>
        <taxon>Thermoactinomycetaceae</taxon>
        <taxon>Polycladospora</taxon>
    </lineage>
</organism>
<reference evidence="16" key="1">
    <citation type="submission" date="2020-09" db="EMBL/GenBank/DDBJ databases">
        <title>A novel bacterium of genus Hazenella, isolated from South China Sea.</title>
        <authorList>
            <person name="Huang H."/>
            <person name="Mo K."/>
            <person name="Hu Y."/>
        </authorList>
    </citation>
    <scope>NUCLEOTIDE SEQUENCE</scope>
    <source>
        <strain evidence="16">IB182357</strain>
    </source>
</reference>
<dbReference type="InterPro" id="IPR029063">
    <property type="entry name" value="SAM-dependent_MTases_sf"/>
</dbReference>
<dbReference type="PANTHER" id="PTHR22807">
    <property type="entry name" value="NOP2 YEAST -RELATED NOL1/NOP2/FMU SUN DOMAIN-CONTAINING"/>
    <property type="match status" value="1"/>
</dbReference>
<dbReference type="Gene3D" id="3.30.70.1170">
    <property type="entry name" value="Sun protein, domain 3"/>
    <property type="match status" value="1"/>
</dbReference>
<evidence type="ECO:0000313" key="17">
    <source>
        <dbReference type="Proteomes" id="UP000661691"/>
    </source>
</evidence>
<dbReference type="GO" id="GO:0008649">
    <property type="term" value="F:rRNA methyltransferase activity"/>
    <property type="evidence" value="ECO:0007669"/>
    <property type="project" value="InterPro"/>
</dbReference>
<sequence>MMEKDSARSLAVDLLTEWEEKQAYSNLLLNQALRHAKLSPRDKGLVTELFYGTIQRLNTIDWVLNQLVKKGVHTLEAWVRQVLRISIYQLLFLDKIPERAVVHEAVQYSKNRSHKGIAGLVNGVLRGFLRRSEALTPPAQPQTHAEQSLTYSFPKWMIQHMEDAYGVTETQQWLADSLLPPQLSVRINTSKISRQAFIELWNQSEKGVARASTVTQDGVILSGSGNPAYSELFEIGYFTIQDESSMLVGEILAPTPDMTVLDMCAAPGGKATHIAQIMENQGKVVACDLHPHKLALIEAHIKRLGFTNVRVLSGDSRYISRKIPNEKFDAILLDAPCSGLGVIRRKPEIKWTKKPQHIEGLVRIQAELLEAAAQLLNPGGTLVYSTCTFEKAENQDQVAAFLKRHPEFEVALEPQLLPSEVEAKAIFGPGWLQILPHHFHSDGFFIARLHKRNDI</sequence>
<feature type="binding site" evidence="14">
    <location>
        <position position="334"/>
    </location>
    <ligand>
        <name>S-adenosyl-L-methionine</name>
        <dbReference type="ChEBI" id="CHEBI:59789"/>
    </ligand>
</feature>
<evidence type="ECO:0000256" key="6">
    <source>
        <dbReference type="ARBA" id="ARBA00022552"/>
    </source>
</evidence>
<feature type="binding site" evidence="14">
    <location>
        <position position="315"/>
    </location>
    <ligand>
        <name>S-adenosyl-L-methionine</name>
        <dbReference type="ChEBI" id="CHEBI:59789"/>
    </ligand>
</feature>
<evidence type="ECO:0000256" key="7">
    <source>
        <dbReference type="ARBA" id="ARBA00022603"/>
    </source>
</evidence>
<dbReference type="InterPro" id="IPR006027">
    <property type="entry name" value="NusB_RsmB_TIM44"/>
</dbReference>
<evidence type="ECO:0000259" key="15">
    <source>
        <dbReference type="PROSITE" id="PS51686"/>
    </source>
</evidence>
<name>A0A926N7E0_9BACL</name>
<feature type="domain" description="SAM-dependent MTase RsmB/NOP-type" evidence="15">
    <location>
        <begin position="173"/>
        <end position="452"/>
    </location>
</feature>